<organism evidence="1 2">
    <name type="scientific">Catenuloplanes niger</name>
    <dbReference type="NCBI Taxonomy" id="587534"/>
    <lineage>
        <taxon>Bacteria</taxon>
        <taxon>Bacillati</taxon>
        <taxon>Actinomycetota</taxon>
        <taxon>Actinomycetes</taxon>
        <taxon>Micromonosporales</taxon>
        <taxon>Micromonosporaceae</taxon>
        <taxon>Catenuloplanes</taxon>
    </lineage>
</organism>
<proteinExistence type="predicted"/>
<evidence type="ECO:0000313" key="1">
    <source>
        <dbReference type="EMBL" id="MDR7325523.1"/>
    </source>
</evidence>
<dbReference type="Proteomes" id="UP001183629">
    <property type="component" value="Unassembled WGS sequence"/>
</dbReference>
<evidence type="ECO:0000313" key="2">
    <source>
        <dbReference type="Proteomes" id="UP001183629"/>
    </source>
</evidence>
<dbReference type="EMBL" id="JAVDYC010000001">
    <property type="protein sequence ID" value="MDR7325523.1"/>
    <property type="molecule type" value="Genomic_DNA"/>
</dbReference>
<protein>
    <submittedName>
        <fullName evidence="1">Uncharacterized protein</fullName>
    </submittedName>
</protein>
<dbReference type="AlphaFoldDB" id="A0AAE3ZWR8"/>
<sequence length="32" mass="3295">MTEIRVRLAAVTAALAAILLRVAVTAIETSLG</sequence>
<keyword evidence="2" id="KW-1185">Reference proteome</keyword>
<reference evidence="1 2" key="1">
    <citation type="submission" date="2023-07" db="EMBL/GenBank/DDBJ databases">
        <title>Sequencing the genomes of 1000 actinobacteria strains.</title>
        <authorList>
            <person name="Klenk H.-P."/>
        </authorList>
    </citation>
    <scope>NUCLEOTIDE SEQUENCE [LARGE SCALE GENOMIC DNA]</scope>
    <source>
        <strain evidence="1 2">DSM 44711</strain>
    </source>
</reference>
<comment type="caution">
    <text evidence="1">The sequence shown here is derived from an EMBL/GenBank/DDBJ whole genome shotgun (WGS) entry which is preliminary data.</text>
</comment>
<name>A0AAE3ZWR8_9ACTN</name>
<gene>
    <name evidence="1" type="ORF">J2S44_005773</name>
</gene>
<accession>A0AAE3ZWR8</accession>